<dbReference type="Proteomes" id="UP001631949">
    <property type="component" value="Unassembled WGS sequence"/>
</dbReference>
<dbReference type="SUPFAM" id="SSF53383">
    <property type="entry name" value="PLP-dependent transferases"/>
    <property type="match status" value="1"/>
</dbReference>
<organism evidence="8 9">
    <name type="scientific">Peptococcus simiae</name>
    <dbReference type="NCBI Taxonomy" id="1643805"/>
    <lineage>
        <taxon>Bacteria</taxon>
        <taxon>Bacillati</taxon>
        <taxon>Bacillota</taxon>
        <taxon>Clostridia</taxon>
        <taxon>Eubacteriales</taxon>
        <taxon>Peptococcaceae</taxon>
        <taxon>Peptococcus</taxon>
    </lineage>
</organism>
<sequence>MKLIFERSIPGTGQEVLAPCDVPEVAMDAPGRQETLHLPELAEGELSRHYSQLEDQAFGVNRGFYPLGSCTMKYNPKLHEAVAALPGFANLHPLVPDTDAQGTLAALALAEHYLCEVTGMDRMTFQPAAGAQGEYTGLLLIKKYHEKRGDTARKKIIVPESAHGTNPASAVMTGFEVVSVGTNADGDVDLDDLKKVLGPDTAGLMLTNPSTLGLFERDVLEITDAVHQAGGLVYYDGANLNAVMGTVRPGDMGFDCVHLNLHKTFSTPHGGGGPGSGAVGCKDFLADYLPAPVLAEKDGTYYWDNDRPDSVGRVKQFHGHTAVVLRALAYVLSLGGNGIKAASEQAVLNANYLRVLLKDSYPAAFDRICMHEYVAGMAPLKAATGVRALDLAKGMLEAGIHPPTIYFPLNVPEALMFEPTETESKATIDAAAEVLRKLIDEAHKNPEALHAMPTNTPVKRVDDVAAARKPIVRYDFNAQADPE</sequence>
<name>A0ABW9H0U4_9FIRM</name>
<evidence type="ECO:0000256" key="1">
    <source>
        <dbReference type="ARBA" id="ARBA00003788"/>
    </source>
</evidence>
<evidence type="ECO:0000256" key="3">
    <source>
        <dbReference type="ARBA" id="ARBA00022898"/>
    </source>
</evidence>
<comment type="caution">
    <text evidence="8">The sequence shown here is derived from an EMBL/GenBank/DDBJ whole genome shotgun (WGS) entry which is preliminary data.</text>
</comment>
<accession>A0ABW9H0U4</accession>
<dbReference type="InterPro" id="IPR049316">
    <property type="entry name" value="GDC-P_C"/>
</dbReference>
<dbReference type="Gene3D" id="6.20.440.10">
    <property type="match status" value="1"/>
</dbReference>
<dbReference type="Gene3D" id="3.40.640.10">
    <property type="entry name" value="Type I PLP-dependent aspartate aminotransferase-like (Major domain)"/>
    <property type="match status" value="1"/>
</dbReference>
<gene>
    <name evidence="8" type="primary">gcvPB</name>
    <name evidence="8" type="ORF">ACKQTC_06625</name>
</gene>
<dbReference type="EC" id="1.4.4.2" evidence="2"/>
<dbReference type="Gene3D" id="3.90.1150.10">
    <property type="entry name" value="Aspartate Aminotransferase, domain 1"/>
    <property type="match status" value="1"/>
</dbReference>
<dbReference type="EMBL" id="JBJUVG010000009">
    <property type="protein sequence ID" value="MFM9414037.1"/>
    <property type="molecule type" value="Genomic_DNA"/>
</dbReference>
<dbReference type="InterPro" id="IPR015422">
    <property type="entry name" value="PyrdxlP-dep_Trfase_small"/>
</dbReference>
<dbReference type="Pfam" id="PF21478">
    <property type="entry name" value="GcvP2_C"/>
    <property type="match status" value="1"/>
</dbReference>
<comment type="catalytic activity">
    <reaction evidence="5">
        <text>N(6)-[(R)-lipoyl]-L-lysyl-[glycine-cleavage complex H protein] + glycine + H(+) = N(6)-[(R)-S(8)-aminomethyldihydrolipoyl]-L-lysyl-[glycine-cleavage complex H protein] + CO2</text>
        <dbReference type="Rhea" id="RHEA:24304"/>
        <dbReference type="Rhea" id="RHEA-COMP:10494"/>
        <dbReference type="Rhea" id="RHEA-COMP:10495"/>
        <dbReference type="ChEBI" id="CHEBI:15378"/>
        <dbReference type="ChEBI" id="CHEBI:16526"/>
        <dbReference type="ChEBI" id="CHEBI:57305"/>
        <dbReference type="ChEBI" id="CHEBI:83099"/>
        <dbReference type="ChEBI" id="CHEBI:83143"/>
        <dbReference type="EC" id="1.4.4.2"/>
    </reaction>
</comment>
<evidence type="ECO:0000256" key="5">
    <source>
        <dbReference type="ARBA" id="ARBA00049026"/>
    </source>
</evidence>
<keyword evidence="4 8" id="KW-0560">Oxidoreductase</keyword>
<evidence type="ECO:0000259" key="6">
    <source>
        <dbReference type="Pfam" id="PF00266"/>
    </source>
</evidence>
<reference evidence="8 9" key="1">
    <citation type="journal article" date="2016" name="Int. J. Syst. Evol. Microbiol.">
        <title>Peptococcus simiae sp. nov., isolated from rhesus macaque faeces and emended description of the genus Peptococcus.</title>
        <authorList>
            <person name="Shkoporov A.N."/>
            <person name="Efimov B.A."/>
            <person name="Kondova I."/>
            <person name="Ouwerling B."/>
            <person name="Chaplin A.V."/>
            <person name="Shcherbakova V.A."/>
            <person name="Langermans J.A.M."/>
        </authorList>
    </citation>
    <scope>NUCLEOTIDE SEQUENCE [LARGE SCALE GENOMIC DNA]</scope>
    <source>
        <strain evidence="8 9">M108</strain>
    </source>
</reference>
<dbReference type="InterPro" id="IPR000192">
    <property type="entry name" value="Aminotrans_V_dom"/>
</dbReference>
<evidence type="ECO:0000313" key="8">
    <source>
        <dbReference type="EMBL" id="MFM9414037.1"/>
    </source>
</evidence>
<evidence type="ECO:0000313" key="9">
    <source>
        <dbReference type="Proteomes" id="UP001631949"/>
    </source>
</evidence>
<dbReference type="PANTHER" id="PTHR11773">
    <property type="entry name" value="GLYCINE DEHYDROGENASE, DECARBOXYLATING"/>
    <property type="match status" value="1"/>
</dbReference>
<evidence type="ECO:0000256" key="2">
    <source>
        <dbReference type="ARBA" id="ARBA00012134"/>
    </source>
</evidence>
<dbReference type="Pfam" id="PF00266">
    <property type="entry name" value="Aminotran_5"/>
    <property type="match status" value="1"/>
</dbReference>
<keyword evidence="3" id="KW-0663">Pyridoxal phosphate</keyword>
<dbReference type="InterPro" id="IPR015421">
    <property type="entry name" value="PyrdxlP-dep_Trfase_major"/>
</dbReference>
<dbReference type="InterPro" id="IPR020581">
    <property type="entry name" value="GDC_P"/>
</dbReference>
<dbReference type="InterPro" id="IPR015424">
    <property type="entry name" value="PyrdxlP-dep_Trfase"/>
</dbReference>
<comment type="function">
    <text evidence="1">The glycine cleavage system catalyzes the degradation of glycine. The P protein binds the alpha-amino group of glycine through its pyridoxal phosphate cofactor; CO(2) is released and the remaining methylamine moiety is then transferred to the lipoamide cofactor of the H protein.</text>
</comment>
<protein>
    <recommendedName>
        <fullName evidence="2">glycine dehydrogenase (aminomethyl-transferring)</fullName>
        <ecNumber evidence="2">1.4.4.2</ecNumber>
    </recommendedName>
</protein>
<dbReference type="NCBIfam" id="NF003346">
    <property type="entry name" value="PRK04366.1"/>
    <property type="match status" value="1"/>
</dbReference>
<feature type="domain" description="Aminotransferase class V" evidence="6">
    <location>
        <begin position="152"/>
        <end position="270"/>
    </location>
</feature>
<keyword evidence="9" id="KW-1185">Reference proteome</keyword>
<evidence type="ECO:0000259" key="7">
    <source>
        <dbReference type="Pfam" id="PF21478"/>
    </source>
</evidence>
<proteinExistence type="predicted"/>
<dbReference type="PANTHER" id="PTHR11773:SF1">
    <property type="entry name" value="GLYCINE DEHYDROGENASE (DECARBOXYLATING), MITOCHONDRIAL"/>
    <property type="match status" value="1"/>
</dbReference>
<feature type="domain" description="Glycine dehydrogenase C-terminal" evidence="7">
    <location>
        <begin position="342"/>
        <end position="445"/>
    </location>
</feature>
<dbReference type="GO" id="GO:0004375">
    <property type="term" value="F:glycine dehydrogenase (decarboxylating) activity"/>
    <property type="evidence" value="ECO:0007669"/>
    <property type="project" value="UniProtKB-EC"/>
</dbReference>
<evidence type="ECO:0000256" key="4">
    <source>
        <dbReference type="ARBA" id="ARBA00023002"/>
    </source>
</evidence>
<dbReference type="RefSeq" id="WP_408977652.1">
    <property type="nucleotide sequence ID" value="NZ_JBJUVG010000009.1"/>
</dbReference>